<keyword evidence="8" id="KW-1185">Reference proteome</keyword>
<dbReference type="Pfam" id="PF01565">
    <property type="entry name" value="FAD_binding_4"/>
    <property type="match status" value="1"/>
</dbReference>
<dbReference type="Gene3D" id="3.30.465.10">
    <property type="match status" value="1"/>
</dbReference>
<keyword evidence="5" id="KW-0560">Oxidoreductase</keyword>
<keyword evidence="4" id="KW-0274">FAD</keyword>
<feature type="domain" description="FAD-binding PCMH-type" evidence="6">
    <location>
        <begin position="48"/>
        <end position="217"/>
    </location>
</feature>
<dbReference type="PANTHER" id="PTHR42973">
    <property type="entry name" value="BINDING OXIDOREDUCTASE, PUTATIVE (AFU_ORTHOLOGUE AFUA_1G17690)-RELATED"/>
    <property type="match status" value="1"/>
</dbReference>
<dbReference type="InterPro" id="IPR016169">
    <property type="entry name" value="FAD-bd_PCMH_sub2"/>
</dbReference>
<evidence type="ECO:0000313" key="7">
    <source>
        <dbReference type="EMBL" id="WGD40961.1"/>
    </source>
</evidence>
<sequence length="474" mass="51231">MSEHRSESDKAALSPEEVRKLADSVTGEVFLPDEPGYTERVNGFDRAVEHRPAVVVAVANAQDVVTSVGFARDHDWAVAVQTTGHGAALPADENTLFLATRGMNGVEVDPERRVARLEAGVLWEEVLPAAAEHGLAPLNGSAPFVGAVSYTLGGGIGVLSRRHGYAADHVRRIEVVTADGELRVATQEENADLFWALRGGKGNFGVVTAIEVELFEVSRIYGGGLFFPAESAAEALHFYSEWAAGMPEEMSSSFFMLDWPDADGVPQELRGKFALHLRLCYLGSPEEGERLVQPLRDLAPTLLDTVVDMPYTEVGTIHNDPPTPGCYHINTFQLSRFDHEVVDAVLAQVGPGKKSAVGLELRQLGGALARPPKVPNAVAHVDAPFQVYAAGVLGVGEDDAVLADQDRVGELFERWDSGTRMLNFMAGVAHTDAAYVSQAYTPEAYARLRALKTTWDPGNMFRVNHNIPPVSTEV</sequence>
<comment type="cofactor">
    <cofactor evidence="1">
        <name>FAD</name>
        <dbReference type="ChEBI" id="CHEBI:57692"/>
    </cofactor>
</comment>
<evidence type="ECO:0000256" key="2">
    <source>
        <dbReference type="ARBA" id="ARBA00005466"/>
    </source>
</evidence>
<dbReference type="PROSITE" id="PS51387">
    <property type="entry name" value="FAD_PCMH"/>
    <property type="match status" value="1"/>
</dbReference>
<evidence type="ECO:0000256" key="5">
    <source>
        <dbReference type="ARBA" id="ARBA00023002"/>
    </source>
</evidence>
<dbReference type="PANTHER" id="PTHR42973:SF39">
    <property type="entry name" value="FAD-BINDING PCMH-TYPE DOMAIN-CONTAINING PROTEIN"/>
    <property type="match status" value="1"/>
</dbReference>
<dbReference type="InterPro" id="IPR036318">
    <property type="entry name" value="FAD-bd_PCMH-like_sf"/>
</dbReference>
<dbReference type="RefSeq" id="WP_279334080.1">
    <property type="nucleotide sequence ID" value="NZ_CP121682.1"/>
</dbReference>
<evidence type="ECO:0000256" key="4">
    <source>
        <dbReference type="ARBA" id="ARBA00022827"/>
    </source>
</evidence>
<dbReference type="InterPro" id="IPR050416">
    <property type="entry name" value="FAD-linked_Oxidoreductase"/>
</dbReference>
<dbReference type="InterPro" id="IPR016166">
    <property type="entry name" value="FAD-bd_PCMH"/>
</dbReference>
<evidence type="ECO:0000259" key="6">
    <source>
        <dbReference type="PROSITE" id="PS51387"/>
    </source>
</evidence>
<reference evidence="7 8" key="1">
    <citation type="submission" date="2023-03" db="EMBL/GenBank/DDBJ databases">
        <authorList>
            <person name="Mo P."/>
        </authorList>
    </citation>
    <scope>NUCLEOTIDE SEQUENCE [LARGE SCALE GENOMIC DNA]</scope>
    <source>
        <strain evidence="7 8">HUAS 5</strain>
    </source>
</reference>
<accession>A0ABY8K255</accession>
<dbReference type="InterPro" id="IPR012951">
    <property type="entry name" value="BBE"/>
</dbReference>
<gene>
    <name evidence="7" type="ORF">PYS65_12795</name>
</gene>
<dbReference type="Gene3D" id="3.30.43.10">
    <property type="entry name" value="Uridine Diphospho-n-acetylenolpyruvylglucosamine Reductase, domain 2"/>
    <property type="match status" value="1"/>
</dbReference>
<evidence type="ECO:0000256" key="3">
    <source>
        <dbReference type="ARBA" id="ARBA00022630"/>
    </source>
</evidence>
<keyword evidence="3" id="KW-0285">Flavoprotein</keyword>
<evidence type="ECO:0000313" key="8">
    <source>
        <dbReference type="Proteomes" id="UP001216440"/>
    </source>
</evidence>
<comment type="similarity">
    <text evidence="2">Belongs to the oxygen-dependent FAD-linked oxidoreductase family.</text>
</comment>
<dbReference type="Gene3D" id="3.40.462.20">
    <property type="match status" value="1"/>
</dbReference>
<dbReference type="InterPro" id="IPR006094">
    <property type="entry name" value="Oxid_FAD_bind_N"/>
</dbReference>
<proteinExistence type="inferred from homology"/>
<dbReference type="Proteomes" id="UP001216440">
    <property type="component" value="Chromosome"/>
</dbReference>
<protein>
    <submittedName>
        <fullName evidence="7">FAD-binding oxidoreductase</fullName>
    </submittedName>
</protein>
<dbReference type="SUPFAM" id="SSF56176">
    <property type="entry name" value="FAD-binding/transporter-associated domain-like"/>
    <property type="match status" value="1"/>
</dbReference>
<evidence type="ECO:0000256" key="1">
    <source>
        <dbReference type="ARBA" id="ARBA00001974"/>
    </source>
</evidence>
<name>A0ABY8K255_9ACTN</name>
<organism evidence="7 8">
    <name type="scientific">Streptomyces cathayae</name>
    <dbReference type="NCBI Taxonomy" id="3031124"/>
    <lineage>
        <taxon>Bacteria</taxon>
        <taxon>Bacillati</taxon>
        <taxon>Actinomycetota</taxon>
        <taxon>Actinomycetes</taxon>
        <taxon>Kitasatosporales</taxon>
        <taxon>Streptomycetaceae</taxon>
        <taxon>Streptomyces</taxon>
    </lineage>
</organism>
<dbReference type="InterPro" id="IPR016167">
    <property type="entry name" value="FAD-bd_PCMH_sub1"/>
</dbReference>
<dbReference type="EMBL" id="CP121682">
    <property type="protein sequence ID" value="WGD40961.1"/>
    <property type="molecule type" value="Genomic_DNA"/>
</dbReference>
<dbReference type="Pfam" id="PF08031">
    <property type="entry name" value="BBE"/>
    <property type="match status" value="1"/>
</dbReference>